<proteinExistence type="predicted"/>
<keyword evidence="2" id="KW-1185">Reference proteome</keyword>
<evidence type="ECO:0000313" key="1">
    <source>
        <dbReference type="EMBL" id="KAF2879051.1"/>
    </source>
</evidence>
<dbReference type="Proteomes" id="UP000801492">
    <property type="component" value="Unassembled WGS sequence"/>
</dbReference>
<name>A0A8K0C5P0_IGNLU</name>
<evidence type="ECO:0000313" key="2">
    <source>
        <dbReference type="Proteomes" id="UP000801492"/>
    </source>
</evidence>
<dbReference type="EMBL" id="VTPC01091236">
    <property type="protein sequence ID" value="KAF2879051.1"/>
    <property type="molecule type" value="Genomic_DNA"/>
</dbReference>
<dbReference type="AlphaFoldDB" id="A0A8K0C5P0"/>
<sequence length="107" mass="12194">MEAKSEEATNEDLEPTWKLSVRNHRVFDYCGEAASGQENERKLYSRKIITVGSNGMQQILNEVPAEEKNTITQDTRPCKLTSISDGCICRMGENCATKRRQLSRLRK</sequence>
<reference evidence="1" key="1">
    <citation type="submission" date="2019-08" db="EMBL/GenBank/DDBJ databases">
        <title>The genome of the North American firefly Photinus pyralis.</title>
        <authorList>
            <consortium name="Photinus pyralis genome working group"/>
            <person name="Fallon T.R."/>
            <person name="Sander Lower S.E."/>
            <person name="Weng J.-K."/>
        </authorList>
    </citation>
    <scope>NUCLEOTIDE SEQUENCE</scope>
    <source>
        <strain evidence="1">TRF0915ILg1</strain>
        <tissue evidence="1">Whole body</tissue>
    </source>
</reference>
<accession>A0A8K0C5P0</accession>
<protein>
    <submittedName>
        <fullName evidence="1">Uncharacterized protein</fullName>
    </submittedName>
</protein>
<organism evidence="1 2">
    <name type="scientific">Ignelater luminosus</name>
    <name type="common">Cucubano</name>
    <name type="synonym">Pyrophorus luminosus</name>
    <dbReference type="NCBI Taxonomy" id="2038154"/>
    <lineage>
        <taxon>Eukaryota</taxon>
        <taxon>Metazoa</taxon>
        <taxon>Ecdysozoa</taxon>
        <taxon>Arthropoda</taxon>
        <taxon>Hexapoda</taxon>
        <taxon>Insecta</taxon>
        <taxon>Pterygota</taxon>
        <taxon>Neoptera</taxon>
        <taxon>Endopterygota</taxon>
        <taxon>Coleoptera</taxon>
        <taxon>Polyphaga</taxon>
        <taxon>Elateriformia</taxon>
        <taxon>Elateroidea</taxon>
        <taxon>Elateridae</taxon>
        <taxon>Agrypninae</taxon>
        <taxon>Pyrophorini</taxon>
        <taxon>Ignelater</taxon>
    </lineage>
</organism>
<comment type="caution">
    <text evidence="1">The sequence shown here is derived from an EMBL/GenBank/DDBJ whole genome shotgun (WGS) entry which is preliminary data.</text>
</comment>
<gene>
    <name evidence="1" type="ORF">ILUMI_27145</name>
</gene>